<proteinExistence type="predicted"/>
<comment type="caution">
    <text evidence="1">The sequence shown here is derived from an EMBL/GenBank/DDBJ whole genome shotgun (WGS) entry which is preliminary data.</text>
</comment>
<evidence type="ECO:0000313" key="2">
    <source>
        <dbReference type="Proteomes" id="UP000499080"/>
    </source>
</evidence>
<organism evidence="1 2">
    <name type="scientific">Araneus ventricosus</name>
    <name type="common">Orbweaver spider</name>
    <name type="synonym">Epeira ventricosa</name>
    <dbReference type="NCBI Taxonomy" id="182803"/>
    <lineage>
        <taxon>Eukaryota</taxon>
        <taxon>Metazoa</taxon>
        <taxon>Ecdysozoa</taxon>
        <taxon>Arthropoda</taxon>
        <taxon>Chelicerata</taxon>
        <taxon>Arachnida</taxon>
        <taxon>Araneae</taxon>
        <taxon>Araneomorphae</taxon>
        <taxon>Entelegynae</taxon>
        <taxon>Araneoidea</taxon>
        <taxon>Araneidae</taxon>
        <taxon>Araneus</taxon>
    </lineage>
</organism>
<dbReference type="PANTHER" id="PTHR47326">
    <property type="entry name" value="TRANSPOSABLE ELEMENT TC3 TRANSPOSASE-LIKE PROTEIN"/>
    <property type="match status" value="1"/>
</dbReference>
<evidence type="ECO:0000313" key="1">
    <source>
        <dbReference type="EMBL" id="GBO03769.1"/>
    </source>
</evidence>
<gene>
    <name evidence="1" type="ORF">AVEN_141044_1</name>
</gene>
<sequence length="153" mass="17356">MLSRTCRSNLVGEVVHRKLSYVNLAANVSETVYAVMLSRTAYGKGNGNLSPTFFAIWDLEVRFGQKWIGRGGPFRWSARSPDLSCLSFFLWRHMKTLVYDTPVDNAEVLVARIALSAGKIRDLHGMFQKTRKSMRLTCEACIEVGGRNFEQYL</sequence>
<dbReference type="AlphaFoldDB" id="A0A4Y2TT03"/>
<keyword evidence="2" id="KW-1185">Reference proteome</keyword>
<dbReference type="InterPro" id="IPR036397">
    <property type="entry name" value="RNaseH_sf"/>
</dbReference>
<dbReference type="OrthoDB" id="6622349at2759"/>
<dbReference type="GO" id="GO:0003676">
    <property type="term" value="F:nucleic acid binding"/>
    <property type="evidence" value="ECO:0007669"/>
    <property type="project" value="InterPro"/>
</dbReference>
<dbReference type="Proteomes" id="UP000499080">
    <property type="component" value="Unassembled WGS sequence"/>
</dbReference>
<reference evidence="1 2" key="1">
    <citation type="journal article" date="2019" name="Sci. Rep.">
        <title>Orb-weaving spider Araneus ventricosus genome elucidates the spidroin gene catalogue.</title>
        <authorList>
            <person name="Kono N."/>
            <person name="Nakamura H."/>
            <person name="Ohtoshi R."/>
            <person name="Moran D.A.P."/>
            <person name="Shinohara A."/>
            <person name="Yoshida Y."/>
            <person name="Fujiwara M."/>
            <person name="Mori M."/>
            <person name="Tomita M."/>
            <person name="Arakawa K."/>
        </authorList>
    </citation>
    <scope>NUCLEOTIDE SEQUENCE [LARGE SCALE GENOMIC DNA]</scope>
</reference>
<accession>A0A4Y2TT03</accession>
<dbReference type="EMBL" id="BGPR01030970">
    <property type="protein sequence ID" value="GBO03769.1"/>
    <property type="molecule type" value="Genomic_DNA"/>
</dbReference>
<name>A0A4Y2TT03_ARAVE</name>
<dbReference type="PANTHER" id="PTHR47326:SF1">
    <property type="entry name" value="HTH PSQ-TYPE DOMAIN-CONTAINING PROTEIN"/>
    <property type="match status" value="1"/>
</dbReference>
<protein>
    <submittedName>
        <fullName evidence="1">Uncharacterized protein</fullName>
    </submittedName>
</protein>
<dbReference type="Gene3D" id="3.30.420.10">
    <property type="entry name" value="Ribonuclease H-like superfamily/Ribonuclease H"/>
    <property type="match status" value="1"/>
</dbReference>